<dbReference type="InterPro" id="IPR025302">
    <property type="entry name" value="DrrA1/2-like_C"/>
</dbReference>
<dbReference type="NCBIfam" id="TIGR01188">
    <property type="entry name" value="drrA"/>
    <property type="match status" value="1"/>
</dbReference>
<dbReference type="PROSITE" id="PS50893">
    <property type="entry name" value="ABC_TRANSPORTER_2"/>
    <property type="match status" value="1"/>
</dbReference>
<comment type="caution">
    <text evidence="12">The sequence shown here is derived from an EMBL/GenBank/DDBJ whole genome shotgun (WGS) entry which is preliminary data.</text>
</comment>
<dbReference type="GO" id="GO:0016887">
    <property type="term" value="F:ATP hydrolysis activity"/>
    <property type="evidence" value="ECO:0007669"/>
    <property type="project" value="InterPro"/>
</dbReference>
<evidence type="ECO:0000256" key="2">
    <source>
        <dbReference type="ARBA" id="ARBA00022448"/>
    </source>
</evidence>
<dbReference type="GO" id="GO:0005886">
    <property type="term" value="C:plasma membrane"/>
    <property type="evidence" value="ECO:0007669"/>
    <property type="project" value="UniProtKB-SubCell"/>
</dbReference>
<keyword evidence="3" id="KW-1003">Cell membrane</keyword>
<feature type="region of interest" description="Disordered" evidence="10">
    <location>
        <begin position="314"/>
        <end position="358"/>
    </location>
</feature>
<dbReference type="InterPro" id="IPR003593">
    <property type="entry name" value="AAA+_ATPase"/>
</dbReference>
<dbReference type="AlphaFoldDB" id="A0A1S1R1B9"/>
<dbReference type="InterPro" id="IPR050763">
    <property type="entry name" value="ABC_transporter_ATP-binding"/>
</dbReference>
<evidence type="ECO:0000256" key="10">
    <source>
        <dbReference type="SAM" id="MobiDB-lite"/>
    </source>
</evidence>
<keyword evidence="13" id="KW-1185">Reference proteome</keyword>
<dbReference type="InterPro" id="IPR027417">
    <property type="entry name" value="P-loop_NTPase"/>
</dbReference>
<evidence type="ECO:0000256" key="7">
    <source>
        <dbReference type="ARBA" id="ARBA00023136"/>
    </source>
</evidence>
<dbReference type="InterPro" id="IPR017871">
    <property type="entry name" value="ABC_transporter-like_CS"/>
</dbReference>
<dbReference type="Gene3D" id="3.40.50.300">
    <property type="entry name" value="P-loop containing nucleotide triphosphate hydrolases"/>
    <property type="match status" value="1"/>
</dbReference>
<dbReference type="SUPFAM" id="SSF52540">
    <property type="entry name" value="P-loop containing nucleoside triphosphate hydrolases"/>
    <property type="match status" value="1"/>
</dbReference>
<dbReference type="GO" id="GO:0046677">
    <property type="term" value="P:response to antibiotic"/>
    <property type="evidence" value="ECO:0007669"/>
    <property type="project" value="UniProtKB-KW"/>
</dbReference>
<evidence type="ECO:0000259" key="11">
    <source>
        <dbReference type="PROSITE" id="PS50893"/>
    </source>
</evidence>
<evidence type="ECO:0000256" key="5">
    <source>
        <dbReference type="ARBA" id="ARBA00022840"/>
    </source>
</evidence>
<dbReference type="InterPro" id="IPR005894">
    <property type="entry name" value="DrrA"/>
</dbReference>
<dbReference type="PANTHER" id="PTHR42711:SF19">
    <property type="entry name" value="DOXORUBICIN RESISTANCE ATP-BINDING PROTEIN DRRA"/>
    <property type="match status" value="1"/>
</dbReference>
<dbReference type="Pfam" id="PF13732">
    <property type="entry name" value="DrrA1-3_C"/>
    <property type="match status" value="1"/>
</dbReference>
<dbReference type="GO" id="GO:0005524">
    <property type="term" value="F:ATP binding"/>
    <property type="evidence" value="ECO:0007669"/>
    <property type="project" value="UniProtKB-KW"/>
</dbReference>
<proteinExistence type="inferred from homology"/>
<keyword evidence="4" id="KW-0547">Nucleotide-binding</keyword>
<keyword evidence="6" id="KW-1278">Translocase</keyword>
<dbReference type="OrthoDB" id="9804819at2"/>
<dbReference type="GO" id="GO:0043215">
    <property type="term" value="P:daunorubicin transport"/>
    <property type="evidence" value="ECO:0007669"/>
    <property type="project" value="InterPro"/>
</dbReference>
<dbReference type="SMART" id="SM00382">
    <property type="entry name" value="AAA"/>
    <property type="match status" value="1"/>
</dbReference>
<dbReference type="PANTHER" id="PTHR42711">
    <property type="entry name" value="ABC TRANSPORTER ATP-BINDING PROTEIN"/>
    <property type="match status" value="1"/>
</dbReference>
<keyword evidence="2" id="KW-0813">Transport</keyword>
<dbReference type="FunFam" id="3.40.50.300:FF:000589">
    <property type="entry name" value="ABC transporter, ATP-binding subunit"/>
    <property type="match status" value="1"/>
</dbReference>
<dbReference type="InterPro" id="IPR003439">
    <property type="entry name" value="ABC_transporter-like_ATP-bd"/>
</dbReference>
<feature type="domain" description="ABC transporter" evidence="11">
    <location>
        <begin position="7"/>
        <end position="237"/>
    </location>
</feature>
<organism evidence="12 13">
    <name type="scientific">Parafrankia colletiae</name>
    <dbReference type="NCBI Taxonomy" id="573497"/>
    <lineage>
        <taxon>Bacteria</taxon>
        <taxon>Bacillati</taxon>
        <taxon>Actinomycetota</taxon>
        <taxon>Actinomycetes</taxon>
        <taxon>Frankiales</taxon>
        <taxon>Frankiaceae</taxon>
        <taxon>Parafrankia</taxon>
    </lineage>
</organism>
<evidence type="ECO:0000256" key="3">
    <source>
        <dbReference type="ARBA" id="ARBA00022475"/>
    </source>
</evidence>
<keyword evidence="5" id="KW-0067">ATP-binding</keyword>
<dbReference type="Pfam" id="PF00005">
    <property type="entry name" value="ABC_tran"/>
    <property type="match status" value="1"/>
</dbReference>
<evidence type="ECO:0000256" key="8">
    <source>
        <dbReference type="ARBA" id="ARBA00023251"/>
    </source>
</evidence>
<comment type="subcellular location">
    <subcellularLocation>
        <location evidence="1">Cell membrane</location>
        <topology evidence="1">Peripheral membrane protein</topology>
        <orientation evidence="1">Cytoplasmic side</orientation>
    </subcellularLocation>
</comment>
<gene>
    <name evidence="12" type="ORF">CC117_15000</name>
</gene>
<name>A0A1S1R1B9_9ACTN</name>
<evidence type="ECO:0000313" key="13">
    <source>
        <dbReference type="Proteomes" id="UP000179627"/>
    </source>
</evidence>
<evidence type="ECO:0000256" key="1">
    <source>
        <dbReference type="ARBA" id="ARBA00004413"/>
    </source>
</evidence>
<evidence type="ECO:0000256" key="6">
    <source>
        <dbReference type="ARBA" id="ARBA00022967"/>
    </source>
</evidence>
<protein>
    <submittedName>
        <fullName evidence="12">ABC transporter</fullName>
    </submittedName>
</protein>
<reference evidence="13" key="1">
    <citation type="submission" date="2016-07" db="EMBL/GenBank/DDBJ databases">
        <title>Sequence Frankia sp. strain CcI1.17.</title>
        <authorList>
            <person name="Ghodhbane-Gtari F."/>
            <person name="Swanson E."/>
            <person name="Gueddou A."/>
            <person name="Morris K."/>
            <person name="Hezbri K."/>
            <person name="Ktari A."/>
            <person name="Nouioui I."/>
            <person name="Abebe-Akele F."/>
            <person name="Simpson S."/>
            <person name="Thomas K."/>
            <person name="Gtari M."/>
            <person name="Tisa L.S."/>
            <person name="Hurst S."/>
        </authorList>
    </citation>
    <scope>NUCLEOTIDE SEQUENCE [LARGE SCALE GENOMIC DNA]</scope>
    <source>
        <strain evidence="13">Cc1.17</strain>
    </source>
</reference>
<dbReference type="GO" id="GO:1900753">
    <property type="term" value="P:doxorubicin transport"/>
    <property type="evidence" value="ECO:0007669"/>
    <property type="project" value="InterPro"/>
</dbReference>
<dbReference type="Proteomes" id="UP000179627">
    <property type="component" value="Unassembled WGS sequence"/>
</dbReference>
<accession>A0A1S1R1B9</accession>
<dbReference type="RefSeq" id="WP_071083601.1">
    <property type="nucleotide sequence ID" value="NZ_MBLM01000102.1"/>
</dbReference>
<dbReference type="PROSITE" id="PS00211">
    <property type="entry name" value="ABC_TRANSPORTER_1"/>
    <property type="match status" value="1"/>
</dbReference>
<evidence type="ECO:0000313" key="12">
    <source>
        <dbReference type="EMBL" id="OHV39501.1"/>
    </source>
</evidence>
<evidence type="ECO:0000256" key="9">
    <source>
        <dbReference type="ARBA" id="ARBA00049985"/>
    </source>
</evidence>
<dbReference type="EMBL" id="MBLM01000102">
    <property type="protein sequence ID" value="OHV39501.1"/>
    <property type="molecule type" value="Genomic_DNA"/>
</dbReference>
<keyword evidence="7" id="KW-0472">Membrane</keyword>
<comment type="similarity">
    <text evidence="9">Belongs to the ABC transporter superfamily. Drug exporter-1 (DrugE1) (TC 3.A.1.105) family.</text>
</comment>
<evidence type="ECO:0000256" key="4">
    <source>
        <dbReference type="ARBA" id="ARBA00022741"/>
    </source>
</evidence>
<keyword evidence="8" id="KW-0046">Antibiotic resistance</keyword>
<feature type="compositionally biased region" description="Low complexity" evidence="10">
    <location>
        <begin position="322"/>
        <end position="332"/>
    </location>
</feature>
<sequence>MTDQTAILVEGLRKSYGRHTALAGLDLSVRAGSVHGVLGPNGAGKTTAVRILSTLLSADGGRAEVLGVDVLRHPDRVRPRIGLTGQYAAVDERLTGQENLEMFGRLYRLPSRVARARAAELLERFALTEAAGRQAKTYSGGMRRRLDLAASLIMAPAVLFLDEPTTGLDPRSRQEMWRVIADLVREGTTVLLTTQYLEEADHLADRVSVIDGGRVIAEGTTDDLKRQIGGDRLEIVLAEGDDTAAAAEVLTRLGSGTATVSVEDWRVSAPVAGASVLAEVVRSFDELGLTIVDVGLHRPSLDDVFMTLTGQGATSGDVGSTAGVPAGAAPEGSGPGRKGPPAPPGQRSGGDEQDLVKA</sequence>